<comment type="caution">
    <text evidence="1">The sequence shown here is derived from an EMBL/GenBank/DDBJ whole genome shotgun (WGS) entry which is preliminary data.</text>
</comment>
<evidence type="ECO:0000313" key="1">
    <source>
        <dbReference type="EMBL" id="OXA42427.1"/>
    </source>
</evidence>
<organism evidence="1 2">
    <name type="scientific">Folsomia candida</name>
    <name type="common">Springtail</name>
    <dbReference type="NCBI Taxonomy" id="158441"/>
    <lineage>
        <taxon>Eukaryota</taxon>
        <taxon>Metazoa</taxon>
        <taxon>Ecdysozoa</taxon>
        <taxon>Arthropoda</taxon>
        <taxon>Hexapoda</taxon>
        <taxon>Collembola</taxon>
        <taxon>Entomobryomorpha</taxon>
        <taxon>Isotomoidea</taxon>
        <taxon>Isotomidae</taxon>
        <taxon>Proisotominae</taxon>
        <taxon>Folsomia</taxon>
    </lineage>
</organism>
<protein>
    <submittedName>
        <fullName evidence="1">Protein-export membrane protein SecD</fullName>
    </submittedName>
</protein>
<dbReference type="Proteomes" id="UP000198287">
    <property type="component" value="Unassembled WGS sequence"/>
</dbReference>
<dbReference type="EMBL" id="LNIX01000026">
    <property type="protein sequence ID" value="OXA42427.1"/>
    <property type="molecule type" value="Genomic_DNA"/>
</dbReference>
<gene>
    <name evidence="1" type="ORF">Fcan01_22938</name>
</gene>
<name>A0A226DCI0_FOLCA</name>
<evidence type="ECO:0000313" key="2">
    <source>
        <dbReference type="Proteomes" id="UP000198287"/>
    </source>
</evidence>
<reference evidence="1 2" key="1">
    <citation type="submission" date="2015-12" db="EMBL/GenBank/DDBJ databases">
        <title>The genome of Folsomia candida.</title>
        <authorList>
            <person name="Faddeeva A."/>
            <person name="Derks M.F."/>
            <person name="Anvar Y."/>
            <person name="Smit S."/>
            <person name="Van Straalen N."/>
            <person name="Roelofs D."/>
        </authorList>
    </citation>
    <scope>NUCLEOTIDE SEQUENCE [LARGE SCALE GENOMIC DNA]</scope>
    <source>
        <strain evidence="1 2">VU population</strain>
        <tissue evidence="1">Whole body</tissue>
    </source>
</reference>
<proteinExistence type="predicted"/>
<accession>A0A226DCI0</accession>
<dbReference type="AlphaFoldDB" id="A0A226DCI0"/>
<keyword evidence="2" id="KW-1185">Reference proteome</keyword>
<sequence length="121" mass="14161">MDEDLVHEMPAILYKLLKRNSPKTFFQYYFKTCFPVLEVLKVSPRLDDFSHVNAFLPTEEEGTSCPIVESVKDVDFTVLRYPKASDQELVKDQAEFYKRLYDIFPNARDTIGKNLGKLKIY</sequence>